<reference evidence="3 4" key="1">
    <citation type="journal article" date="2015" name="Genome Announc.">
        <title>Complete Genome Sequence of a Novel Bacterium within the Family Rhodocyclaceae That Degrades Polycyclic Aromatic Hydrocarbons.</title>
        <authorList>
            <person name="Singleton D.R."/>
            <person name="Dickey A.N."/>
            <person name="Scholl E.H."/>
            <person name="Wright F.A."/>
            <person name="Aitken M.D."/>
        </authorList>
    </citation>
    <scope>NUCLEOTIDE SEQUENCE [LARGE SCALE GENOMIC DNA]</scope>
    <source>
        <strain evidence="4">PG1-Ca6</strain>
    </source>
</reference>
<dbReference type="SUPFAM" id="SSF50249">
    <property type="entry name" value="Nucleic acid-binding proteins"/>
    <property type="match status" value="1"/>
</dbReference>
<dbReference type="AlphaFoldDB" id="A0A0C5J6R0"/>
<evidence type="ECO:0000313" key="3">
    <source>
        <dbReference type="EMBL" id="AJP47413.1"/>
    </source>
</evidence>
<dbReference type="STRING" id="1565605.PG1C_00995"/>
<feature type="domain" description="ChsH2 C-terminal OB-fold" evidence="1">
    <location>
        <begin position="52"/>
        <end position="111"/>
    </location>
</feature>
<dbReference type="PANTHER" id="PTHR34075:SF5">
    <property type="entry name" value="BLR3430 PROTEIN"/>
    <property type="match status" value="1"/>
</dbReference>
<dbReference type="InterPro" id="IPR052513">
    <property type="entry name" value="Thioester_dehydratase-like"/>
</dbReference>
<feature type="domain" description="ChsH2 rubredoxin-like zinc ribbon" evidence="2">
    <location>
        <begin position="16"/>
        <end position="50"/>
    </location>
</feature>
<dbReference type="KEGG" id="rbu:PG1C_00995"/>
<keyword evidence="3" id="KW-0238">DNA-binding</keyword>
<protein>
    <submittedName>
        <fullName evidence="3">DNA-binding protein</fullName>
    </submittedName>
</protein>
<dbReference type="Gene3D" id="6.10.30.10">
    <property type="match status" value="1"/>
</dbReference>
<sequence>MTNAFNGPGPDAVFAAALAEGRFMLQQCDDCKKYVFYPRVLCPHCGSPELTWQPASGQGAVYSTTVVRRKPEQGGDYNVALVDLAEGPRMMSRVDGIPPHEVFIGLAVRAHIIDDPKKGKLLVFTPAQGGVA</sequence>
<dbReference type="Pfam" id="PF01796">
    <property type="entry name" value="OB_ChsH2_C"/>
    <property type="match status" value="1"/>
</dbReference>
<dbReference type="InterPro" id="IPR002878">
    <property type="entry name" value="ChsH2_C"/>
</dbReference>
<evidence type="ECO:0000313" key="4">
    <source>
        <dbReference type="Proteomes" id="UP000061603"/>
    </source>
</evidence>
<dbReference type="GO" id="GO:0003677">
    <property type="term" value="F:DNA binding"/>
    <property type="evidence" value="ECO:0007669"/>
    <property type="project" value="UniProtKB-KW"/>
</dbReference>
<dbReference type="PANTHER" id="PTHR34075">
    <property type="entry name" value="BLR3430 PROTEIN"/>
    <property type="match status" value="1"/>
</dbReference>
<dbReference type="EMBL" id="CP010554">
    <property type="protein sequence ID" value="AJP47413.1"/>
    <property type="molecule type" value="Genomic_DNA"/>
</dbReference>
<dbReference type="Pfam" id="PF12172">
    <property type="entry name" value="zf-ChsH2"/>
    <property type="match status" value="1"/>
</dbReference>
<dbReference type="Proteomes" id="UP000061603">
    <property type="component" value="Chromosome"/>
</dbReference>
<evidence type="ECO:0000259" key="1">
    <source>
        <dbReference type="Pfam" id="PF01796"/>
    </source>
</evidence>
<name>A0A0C5J6R0_9PROT</name>
<proteinExistence type="predicted"/>
<keyword evidence="4" id="KW-1185">Reference proteome</keyword>
<accession>A0A0C5J6R0</accession>
<evidence type="ECO:0000259" key="2">
    <source>
        <dbReference type="Pfam" id="PF12172"/>
    </source>
</evidence>
<gene>
    <name evidence="3" type="ORF">PG1C_00995</name>
</gene>
<organism evidence="3 4">
    <name type="scientific">Rugosibacter aromaticivorans</name>
    <dbReference type="NCBI Taxonomy" id="1565605"/>
    <lineage>
        <taxon>Bacteria</taxon>
        <taxon>Pseudomonadati</taxon>
        <taxon>Pseudomonadota</taxon>
        <taxon>Betaproteobacteria</taxon>
        <taxon>Nitrosomonadales</taxon>
        <taxon>Sterolibacteriaceae</taxon>
        <taxon>Rugosibacter</taxon>
    </lineage>
</organism>
<dbReference type="PATRIC" id="fig|1565605.3.peg.210"/>
<dbReference type="InterPro" id="IPR022002">
    <property type="entry name" value="ChsH2_Znr"/>
</dbReference>
<dbReference type="InterPro" id="IPR012340">
    <property type="entry name" value="NA-bd_OB-fold"/>
</dbReference>
<dbReference type="HOGENOM" id="CLU_119412_1_2_4"/>